<sequence>MTPLARGQVWRVQLATKSRAVVIVESDAALDALPGTAVCMMIDETQGAPDTVVTIPLAHPVHGAAVAVDLTALTDKRLTSGEFLGTVDAETMTRISAALRVTLDLT</sequence>
<evidence type="ECO:0000313" key="3">
    <source>
        <dbReference type="EMBL" id="ARZ72621.1"/>
    </source>
</evidence>
<evidence type="ECO:0000256" key="2">
    <source>
        <dbReference type="ARBA" id="ARBA00022649"/>
    </source>
</evidence>
<dbReference type="RefSeq" id="WP_087930185.1">
    <property type="nucleotide sequence ID" value="NZ_CP021744.1"/>
</dbReference>
<evidence type="ECO:0000313" key="4">
    <source>
        <dbReference type="Proteomes" id="UP000195755"/>
    </source>
</evidence>
<dbReference type="Proteomes" id="UP000195755">
    <property type="component" value="Chromosome"/>
</dbReference>
<name>A0A1Z2LEI0_9ACTN</name>
<protein>
    <recommendedName>
        <fullName evidence="5">Growth inhibitor PemK</fullName>
    </recommendedName>
</protein>
<dbReference type="OrthoDB" id="4230019at2"/>
<organism evidence="3 4">
    <name type="scientific">Streptomyces albireticuli</name>
    <dbReference type="NCBI Taxonomy" id="1940"/>
    <lineage>
        <taxon>Bacteria</taxon>
        <taxon>Bacillati</taxon>
        <taxon>Actinomycetota</taxon>
        <taxon>Actinomycetes</taxon>
        <taxon>Kitasatosporales</taxon>
        <taxon>Streptomycetaceae</taxon>
        <taxon>Streptomyces</taxon>
    </lineage>
</organism>
<evidence type="ECO:0000256" key="1">
    <source>
        <dbReference type="ARBA" id="ARBA00007521"/>
    </source>
</evidence>
<dbReference type="SUPFAM" id="SSF50118">
    <property type="entry name" value="Cell growth inhibitor/plasmid maintenance toxic component"/>
    <property type="match status" value="1"/>
</dbReference>
<dbReference type="InterPro" id="IPR011067">
    <property type="entry name" value="Plasmid_toxin/cell-grow_inhib"/>
</dbReference>
<accession>A0A1Z2LEI0</accession>
<dbReference type="EMBL" id="CP021744">
    <property type="protein sequence ID" value="ARZ72621.1"/>
    <property type="molecule type" value="Genomic_DNA"/>
</dbReference>
<dbReference type="AlphaFoldDB" id="A0A1Z2LEI0"/>
<reference evidence="3 4" key="1">
    <citation type="submission" date="2017-06" db="EMBL/GenBank/DDBJ databases">
        <title>Streptomyces albireticuli Genome sequencing and assembly.</title>
        <authorList>
            <person name="Wang Y."/>
            <person name="Du B."/>
            <person name="Ding Y."/>
            <person name="Liu H."/>
            <person name="Hou Q."/>
            <person name="Liu K."/>
            <person name="Yao L."/>
            <person name="Wang C."/>
        </authorList>
    </citation>
    <scope>NUCLEOTIDE SEQUENCE [LARGE SCALE GENOMIC DNA]</scope>
    <source>
        <strain evidence="3 4">MDJK11</strain>
    </source>
</reference>
<gene>
    <name evidence="3" type="ORF">SMD11_7045</name>
</gene>
<dbReference type="Pfam" id="PF02452">
    <property type="entry name" value="PemK_toxin"/>
    <property type="match status" value="1"/>
</dbReference>
<dbReference type="InterPro" id="IPR003477">
    <property type="entry name" value="PemK-like"/>
</dbReference>
<dbReference type="Gene3D" id="2.30.30.110">
    <property type="match status" value="1"/>
</dbReference>
<dbReference type="GO" id="GO:0003677">
    <property type="term" value="F:DNA binding"/>
    <property type="evidence" value="ECO:0007669"/>
    <property type="project" value="InterPro"/>
</dbReference>
<keyword evidence="2" id="KW-1277">Toxin-antitoxin system</keyword>
<evidence type="ECO:0008006" key="5">
    <source>
        <dbReference type="Google" id="ProtNLM"/>
    </source>
</evidence>
<comment type="similarity">
    <text evidence="1">Belongs to the PemK/MazF family.</text>
</comment>
<proteinExistence type="inferred from homology"/>
<dbReference type="KEGG" id="salj:SMD11_7045"/>